<organism evidence="6 7">
    <name type="scientific">Caballeronia sordidicola</name>
    <name type="common">Burkholderia sordidicola</name>
    <dbReference type="NCBI Taxonomy" id="196367"/>
    <lineage>
        <taxon>Bacteria</taxon>
        <taxon>Pseudomonadati</taxon>
        <taxon>Pseudomonadota</taxon>
        <taxon>Betaproteobacteria</taxon>
        <taxon>Burkholderiales</taxon>
        <taxon>Burkholderiaceae</taxon>
        <taxon>Caballeronia</taxon>
    </lineage>
</organism>
<dbReference type="InterPro" id="IPR015590">
    <property type="entry name" value="Aldehyde_DH_dom"/>
</dbReference>
<evidence type="ECO:0000256" key="4">
    <source>
        <dbReference type="ARBA" id="ARBA00049194"/>
    </source>
</evidence>
<dbReference type="Pfam" id="PF00171">
    <property type="entry name" value="Aldedh"/>
    <property type="match status" value="1"/>
</dbReference>
<proteinExistence type="inferred from homology"/>
<evidence type="ECO:0000313" key="7">
    <source>
        <dbReference type="Proteomes" id="UP000194546"/>
    </source>
</evidence>
<evidence type="ECO:0000313" key="6">
    <source>
        <dbReference type="EMBL" id="OTP70795.1"/>
    </source>
</evidence>
<dbReference type="SUPFAM" id="SSF53720">
    <property type="entry name" value="ALDH-like"/>
    <property type="match status" value="1"/>
</dbReference>
<dbReference type="Proteomes" id="UP000194546">
    <property type="component" value="Unassembled WGS sequence"/>
</dbReference>
<dbReference type="InterPro" id="IPR016162">
    <property type="entry name" value="Ald_DH_N"/>
</dbReference>
<protein>
    <recommendedName>
        <fullName evidence="3">aldehyde dehydrogenase (NAD(+))</fullName>
        <ecNumber evidence="3">1.2.1.3</ecNumber>
    </recommendedName>
</protein>
<gene>
    <name evidence="6" type="ORF">PAMC26510_24530</name>
</gene>
<dbReference type="CDD" id="cd07138">
    <property type="entry name" value="ALDH_CddD_SSP0762"/>
    <property type="match status" value="1"/>
</dbReference>
<dbReference type="PROSITE" id="PS00070">
    <property type="entry name" value="ALDEHYDE_DEHYDR_CYS"/>
    <property type="match status" value="1"/>
</dbReference>
<sequence>MFERINQEVISMNHALQFYIGGEWVEPLGSTRLGVIDPCTEEPFAEIAMATPADIDRAVAAARHAFASFAATSPDERLALIRKILAAYADRYEEMALVISREIGAPRALAHGWQAGLGTRHLKELIRTCEAFVWQRMKGTTLITHEPIGVAALITPWNWPINQIVCKVAPAIAAGCTMVLKPSEVSPLNALLFAEVLDAAGVPPGVFNLVNGDGPLAGAALCSHPDVDMVSFTGSTRAGIEIARLAAPTVKRVHQELGGKSANIILDDAELTAAVTSGVNACFGNSGQSCNAPTRMFVPAARHAEAVTIAREAAHKHVVGAADDARTTLGPVVSAVQFDRIQRLIQQGIDEGADLVTGGTGRPEGLAHGYYVRPTVFAGVRPDMTIALDEIFGPVLSILPYDDEEHAIAMANDSVFGLAAYVQSGDREHARRVARRMRAGSVHINYPAWDAGAPFGGFRQSGNGREYGEWGLEAFLEVKGIVGYAA</sequence>
<dbReference type="Gene3D" id="3.40.309.10">
    <property type="entry name" value="Aldehyde Dehydrogenase, Chain A, domain 2"/>
    <property type="match status" value="1"/>
</dbReference>
<dbReference type="GO" id="GO:0004029">
    <property type="term" value="F:aldehyde dehydrogenase (NAD+) activity"/>
    <property type="evidence" value="ECO:0007669"/>
    <property type="project" value="UniProtKB-EC"/>
</dbReference>
<dbReference type="PANTHER" id="PTHR42804">
    <property type="entry name" value="ALDEHYDE DEHYDROGENASE"/>
    <property type="match status" value="1"/>
</dbReference>
<reference evidence="6 7" key="1">
    <citation type="submission" date="2017-03" db="EMBL/GenBank/DDBJ databases">
        <title>Genome analysis of strain PAMC 26510.</title>
        <authorList>
            <person name="Oh H.-M."/>
            <person name="Yang J.-A."/>
        </authorList>
    </citation>
    <scope>NUCLEOTIDE SEQUENCE [LARGE SCALE GENOMIC DNA]</scope>
    <source>
        <strain evidence="6 7">PAMC 26510</strain>
    </source>
</reference>
<dbReference type="AlphaFoldDB" id="A0A242MHN0"/>
<name>A0A242MHN0_CABSO</name>
<dbReference type="Gene3D" id="3.40.605.10">
    <property type="entry name" value="Aldehyde Dehydrogenase, Chain A, domain 1"/>
    <property type="match status" value="1"/>
</dbReference>
<dbReference type="PANTHER" id="PTHR42804:SF1">
    <property type="entry name" value="ALDEHYDE DEHYDROGENASE-RELATED"/>
    <property type="match status" value="1"/>
</dbReference>
<keyword evidence="2" id="KW-0560">Oxidoreductase</keyword>
<dbReference type="EMBL" id="NBTY01000135">
    <property type="protein sequence ID" value="OTP70795.1"/>
    <property type="molecule type" value="Genomic_DNA"/>
</dbReference>
<comment type="similarity">
    <text evidence="1">Belongs to the aldehyde dehydrogenase family.</text>
</comment>
<evidence type="ECO:0000256" key="3">
    <source>
        <dbReference type="ARBA" id="ARBA00024226"/>
    </source>
</evidence>
<evidence type="ECO:0000256" key="2">
    <source>
        <dbReference type="ARBA" id="ARBA00023002"/>
    </source>
</evidence>
<comment type="catalytic activity">
    <reaction evidence="4">
        <text>an aldehyde + NAD(+) + H2O = a carboxylate + NADH + 2 H(+)</text>
        <dbReference type="Rhea" id="RHEA:16185"/>
        <dbReference type="ChEBI" id="CHEBI:15377"/>
        <dbReference type="ChEBI" id="CHEBI:15378"/>
        <dbReference type="ChEBI" id="CHEBI:17478"/>
        <dbReference type="ChEBI" id="CHEBI:29067"/>
        <dbReference type="ChEBI" id="CHEBI:57540"/>
        <dbReference type="ChEBI" id="CHEBI:57945"/>
        <dbReference type="EC" id="1.2.1.3"/>
    </reaction>
</comment>
<accession>A0A242MHN0</accession>
<comment type="caution">
    <text evidence="6">The sequence shown here is derived from an EMBL/GenBank/DDBJ whole genome shotgun (WGS) entry which is preliminary data.</text>
</comment>
<evidence type="ECO:0000256" key="1">
    <source>
        <dbReference type="ARBA" id="ARBA00009986"/>
    </source>
</evidence>
<dbReference type="InterPro" id="IPR016160">
    <property type="entry name" value="Ald_DH_CS_CYS"/>
</dbReference>
<dbReference type="InterPro" id="IPR016163">
    <property type="entry name" value="Ald_DH_C"/>
</dbReference>
<evidence type="ECO:0000259" key="5">
    <source>
        <dbReference type="Pfam" id="PF00171"/>
    </source>
</evidence>
<dbReference type="FunFam" id="3.40.605.10:FF:000007">
    <property type="entry name" value="NAD/NADP-dependent betaine aldehyde dehydrogenase"/>
    <property type="match status" value="1"/>
</dbReference>
<dbReference type="InterPro" id="IPR016161">
    <property type="entry name" value="Ald_DH/histidinol_DH"/>
</dbReference>
<feature type="domain" description="Aldehyde dehydrogenase" evidence="5">
    <location>
        <begin position="24"/>
        <end position="479"/>
    </location>
</feature>
<dbReference type="EC" id="1.2.1.3" evidence="3"/>